<keyword evidence="2" id="KW-1185">Reference proteome</keyword>
<reference evidence="1" key="1">
    <citation type="submission" date="2022-04" db="EMBL/GenBank/DDBJ databases">
        <title>Chromosome-scale genome assembly of Holotrichia oblita Faldermann.</title>
        <authorList>
            <person name="Rongchong L."/>
        </authorList>
    </citation>
    <scope>NUCLEOTIDE SEQUENCE</scope>
    <source>
        <strain evidence="1">81SQS9</strain>
    </source>
</reference>
<evidence type="ECO:0000313" key="1">
    <source>
        <dbReference type="EMBL" id="KAI4467810.1"/>
    </source>
</evidence>
<sequence>MSHLSLAEKLRVVTLLKIPNSKGYCIKRIWDERQTFDRRLGSGRPRVTTEVDDGNLVDFIRGNPFHCAVDAQAETNFPLFKIRFELNELSHLDSDSISSIEELVQCPICFEKFSQPCMLPCQHTFCLTCLREFASTILAKNEKPSASTVKKIPFHCPTCNAEILLENGVDSFDQLPRNVYIISLLRLLDTSEPSTPVPHTFHDVRCIKCETVCESESINCQHCKQIFCKICWGKHMNELEEKLLTLSNQLEDSLTRLNHKVDEAHGRCNQLNEAIKQASEEKIANVRRKEEYLLKDVYAFRLEEDESAKALQHKIAELQSTIDSTKFRHVDEHQKVSLFMNFHRNTSKILDDISHWGETRKIFDSDNFKLEEDNEGLNSEVEESQARNGFRIGNNPLENTDALITYYKTKSFIPKLQWTKSPKPAGVAVSPWSNNIYIAATDSQMILILNRQRAKIIGKIQTAEMLCPHGIAFSKNRKEMYVTDKWKHCIHVFSSFGDYLRSLCSKGCTEGKIRCPEGIAVSPYDELVVCDTGNDRVLILDPITGVQKGSIGWLGMRTVLNIPTSVAVTEDNKIIVADTGNHRVKIFNKDGTLLLEIGSIGRNKGQFRSAEVIAVDPLGFILVGDAGNSRIQIFDRSGSLVRVFGGAGYGPGQFKWISGIAVTPQLDIITTDHKSRSLQIF</sequence>
<dbReference type="EMBL" id="CM043016">
    <property type="protein sequence ID" value="KAI4467810.1"/>
    <property type="molecule type" value="Genomic_DNA"/>
</dbReference>
<name>A0ACB9TLZ1_HOLOL</name>
<protein>
    <submittedName>
        <fullName evidence="1">E3 ubiquitin-protein ligase nhlrc1-related</fullName>
    </submittedName>
</protein>
<proteinExistence type="predicted"/>
<accession>A0ACB9TLZ1</accession>
<organism evidence="1 2">
    <name type="scientific">Holotrichia oblita</name>
    <name type="common">Chafer beetle</name>
    <dbReference type="NCBI Taxonomy" id="644536"/>
    <lineage>
        <taxon>Eukaryota</taxon>
        <taxon>Metazoa</taxon>
        <taxon>Ecdysozoa</taxon>
        <taxon>Arthropoda</taxon>
        <taxon>Hexapoda</taxon>
        <taxon>Insecta</taxon>
        <taxon>Pterygota</taxon>
        <taxon>Neoptera</taxon>
        <taxon>Endopterygota</taxon>
        <taxon>Coleoptera</taxon>
        <taxon>Polyphaga</taxon>
        <taxon>Scarabaeiformia</taxon>
        <taxon>Scarabaeidae</taxon>
        <taxon>Melolonthinae</taxon>
        <taxon>Holotrichia</taxon>
    </lineage>
</organism>
<evidence type="ECO:0000313" key="2">
    <source>
        <dbReference type="Proteomes" id="UP001056778"/>
    </source>
</evidence>
<dbReference type="Proteomes" id="UP001056778">
    <property type="component" value="Chromosome 2"/>
</dbReference>
<gene>
    <name evidence="1" type="ORF">MML48_2g00017295</name>
</gene>
<comment type="caution">
    <text evidence="1">The sequence shown here is derived from an EMBL/GenBank/DDBJ whole genome shotgun (WGS) entry which is preliminary data.</text>
</comment>